<gene>
    <name evidence="2" type="ORF">ACFPRH_11965</name>
</gene>
<name>A0ABW0AG26_9ACTN</name>
<feature type="region of interest" description="Disordered" evidence="1">
    <location>
        <begin position="146"/>
        <end position="165"/>
    </location>
</feature>
<comment type="caution">
    <text evidence="2">The sequence shown here is derived from an EMBL/GenBank/DDBJ whole genome shotgun (WGS) entry which is preliminary data.</text>
</comment>
<dbReference type="Proteomes" id="UP001596160">
    <property type="component" value="Unassembled WGS sequence"/>
</dbReference>
<reference evidence="3" key="1">
    <citation type="journal article" date="2019" name="Int. J. Syst. Evol. Microbiol.">
        <title>The Global Catalogue of Microorganisms (GCM) 10K type strain sequencing project: providing services to taxonomists for standard genome sequencing and annotation.</title>
        <authorList>
            <consortium name="The Broad Institute Genomics Platform"/>
            <consortium name="The Broad Institute Genome Sequencing Center for Infectious Disease"/>
            <person name="Wu L."/>
            <person name="Ma J."/>
        </authorList>
    </citation>
    <scope>NUCLEOTIDE SEQUENCE [LARGE SCALE GENOMIC DNA]</scope>
    <source>
        <strain evidence="3">PCU 266</strain>
    </source>
</reference>
<evidence type="ECO:0000256" key="1">
    <source>
        <dbReference type="SAM" id="MobiDB-lite"/>
    </source>
</evidence>
<keyword evidence="3" id="KW-1185">Reference proteome</keyword>
<proteinExistence type="predicted"/>
<evidence type="ECO:0000313" key="3">
    <source>
        <dbReference type="Proteomes" id="UP001596160"/>
    </source>
</evidence>
<dbReference type="RefSeq" id="WP_344478261.1">
    <property type="nucleotide sequence ID" value="NZ_BAAASB010000009.1"/>
</dbReference>
<protein>
    <submittedName>
        <fullName evidence="2">Uncharacterized protein</fullName>
    </submittedName>
</protein>
<accession>A0ABW0AG26</accession>
<sequence length="165" mass="17214">MARLLARRHGLRRYSADAHTWEHRDRAVAAGHPAAVRFEALSPAERWSRPPGELLAMSLHHERGPMIADDVRALPTVPLTVVEGTPVTPPAAGAHALWLLPPPGGAAPPAGACLTDQAGSVSGVWCRALQGGGGSQCGVLATDDNAARRGARAREPSLIRQTGPG</sequence>
<evidence type="ECO:0000313" key="2">
    <source>
        <dbReference type="EMBL" id="MFC5152452.1"/>
    </source>
</evidence>
<dbReference type="EMBL" id="JBHSKP010000006">
    <property type="protein sequence ID" value="MFC5152452.1"/>
    <property type="molecule type" value="Genomic_DNA"/>
</dbReference>
<organism evidence="2 3">
    <name type="scientific">Streptomyces amakusaensis</name>
    <dbReference type="NCBI Taxonomy" id="67271"/>
    <lineage>
        <taxon>Bacteria</taxon>
        <taxon>Bacillati</taxon>
        <taxon>Actinomycetota</taxon>
        <taxon>Actinomycetes</taxon>
        <taxon>Kitasatosporales</taxon>
        <taxon>Streptomycetaceae</taxon>
        <taxon>Streptomyces</taxon>
    </lineage>
</organism>